<evidence type="ECO:0000313" key="3">
    <source>
        <dbReference type="EMBL" id="GAA4027247.1"/>
    </source>
</evidence>
<dbReference type="SUPFAM" id="SSF81665">
    <property type="entry name" value="Calcium ATPase, transmembrane domain M"/>
    <property type="match status" value="1"/>
</dbReference>
<dbReference type="Pfam" id="PF00689">
    <property type="entry name" value="Cation_ATPase_C"/>
    <property type="match status" value="1"/>
</dbReference>
<keyword evidence="1" id="KW-0812">Transmembrane</keyword>
<feature type="transmembrane region" description="Helical" evidence="1">
    <location>
        <begin position="56"/>
        <end position="77"/>
    </location>
</feature>
<feature type="transmembrane region" description="Helical" evidence="1">
    <location>
        <begin position="89"/>
        <end position="109"/>
    </location>
</feature>
<evidence type="ECO:0000256" key="1">
    <source>
        <dbReference type="SAM" id="Phobius"/>
    </source>
</evidence>
<dbReference type="EMBL" id="BAAAZE010000010">
    <property type="protein sequence ID" value="GAA4027247.1"/>
    <property type="molecule type" value="Genomic_DNA"/>
</dbReference>
<dbReference type="InterPro" id="IPR006068">
    <property type="entry name" value="ATPase_P-typ_cation-transptr_C"/>
</dbReference>
<dbReference type="Proteomes" id="UP001501353">
    <property type="component" value="Unassembled WGS sequence"/>
</dbReference>
<sequence>MARTPRHVNDRLIDVCMWSSVIQIDLVIAVASLLTMDFYLPGRLISGTGDLTTARTAGYMVLGLTSLITCFTARPDIASAFTGLFANRWLWGALALWLLLQVAIAHLPFLNIGFGTAPLAPDQ</sequence>
<protein>
    <recommendedName>
        <fullName evidence="2">Cation-transporting P-type ATPase C-terminal domain-containing protein</fullName>
    </recommendedName>
</protein>
<name>A0ABP7TK30_9BURK</name>
<proteinExistence type="predicted"/>
<evidence type="ECO:0000259" key="2">
    <source>
        <dbReference type="Pfam" id="PF00689"/>
    </source>
</evidence>
<comment type="caution">
    <text evidence="3">The sequence shown here is derived from an EMBL/GenBank/DDBJ whole genome shotgun (WGS) entry which is preliminary data.</text>
</comment>
<organism evidence="3 4">
    <name type="scientific">Actimicrobium antarcticum</name>
    <dbReference type="NCBI Taxonomy" id="1051899"/>
    <lineage>
        <taxon>Bacteria</taxon>
        <taxon>Pseudomonadati</taxon>
        <taxon>Pseudomonadota</taxon>
        <taxon>Betaproteobacteria</taxon>
        <taxon>Burkholderiales</taxon>
        <taxon>Oxalobacteraceae</taxon>
        <taxon>Actimicrobium</taxon>
    </lineage>
</organism>
<dbReference type="InterPro" id="IPR023298">
    <property type="entry name" value="ATPase_P-typ_TM_dom_sf"/>
</dbReference>
<gene>
    <name evidence="3" type="ORF">GCM10022212_26680</name>
</gene>
<feature type="transmembrane region" description="Helical" evidence="1">
    <location>
        <begin position="12"/>
        <end position="36"/>
    </location>
</feature>
<keyword evidence="1" id="KW-0472">Membrane</keyword>
<keyword evidence="1" id="KW-1133">Transmembrane helix</keyword>
<dbReference type="RefSeq" id="WP_344763852.1">
    <property type="nucleotide sequence ID" value="NZ_BAAAZE010000010.1"/>
</dbReference>
<accession>A0ABP7TK30</accession>
<keyword evidence="4" id="KW-1185">Reference proteome</keyword>
<dbReference type="Gene3D" id="1.20.1110.10">
    <property type="entry name" value="Calcium-transporting ATPase, transmembrane domain"/>
    <property type="match status" value="1"/>
</dbReference>
<feature type="domain" description="Cation-transporting P-type ATPase C-terminal" evidence="2">
    <location>
        <begin position="1"/>
        <end position="122"/>
    </location>
</feature>
<evidence type="ECO:0000313" key="4">
    <source>
        <dbReference type="Proteomes" id="UP001501353"/>
    </source>
</evidence>
<reference evidence="4" key="1">
    <citation type="journal article" date="2019" name="Int. J. Syst. Evol. Microbiol.">
        <title>The Global Catalogue of Microorganisms (GCM) 10K type strain sequencing project: providing services to taxonomists for standard genome sequencing and annotation.</title>
        <authorList>
            <consortium name="The Broad Institute Genomics Platform"/>
            <consortium name="The Broad Institute Genome Sequencing Center for Infectious Disease"/>
            <person name="Wu L."/>
            <person name="Ma J."/>
        </authorList>
    </citation>
    <scope>NUCLEOTIDE SEQUENCE [LARGE SCALE GENOMIC DNA]</scope>
    <source>
        <strain evidence="4">JCM 16673</strain>
    </source>
</reference>